<feature type="domain" description="NusG-like N-terminal" evidence="8">
    <location>
        <begin position="4"/>
        <end position="113"/>
    </location>
</feature>
<dbReference type="Gene3D" id="3.30.70.940">
    <property type="entry name" value="NusG, N-terminal domain"/>
    <property type="match status" value="1"/>
</dbReference>
<dbReference type="InterPro" id="IPR001062">
    <property type="entry name" value="Transcrpt_antiterm_NusG"/>
</dbReference>
<evidence type="ECO:0000256" key="3">
    <source>
        <dbReference type="ARBA" id="ARBA00023015"/>
    </source>
</evidence>
<evidence type="ECO:0000256" key="7">
    <source>
        <dbReference type="RuleBase" id="RU000538"/>
    </source>
</evidence>
<evidence type="ECO:0000313" key="10">
    <source>
        <dbReference type="EMBL" id="MEQ2511356.1"/>
    </source>
</evidence>
<dbReference type="PANTHER" id="PTHR30265:SF2">
    <property type="entry name" value="TRANSCRIPTION TERMINATION_ANTITERMINATION PROTEIN NUSG"/>
    <property type="match status" value="1"/>
</dbReference>
<evidence type="ECO:0000313" key="11">
    <source>
        <dbReference type="Proteomes" id="UP001491552"/>
    </source>
</evidence>
<keyword evidence="11" id="KW-1185">Reference proteome</keyword>
<reference evidence="10 11" key="1">
    <citation type="submission" date="2024-03" db="EMBL/GenBank/DDBJ databases">
        <title>Human intestinal bacterial collection.</title>
        <authorList>
            <person name="Pauvert C."/>
            <person name="Hitch T.C.A."/>
            <person name="Clavel T."/>
        </authorList>
    </citation>
    <scope>NUCLEOTIDE SEQUENCE [LARGE SCALE GENOMIC DNA]</scope>
    <source>
        <strain evidence="10 11">CLA-AA-H192</strain>
    </source>
</reference>
<dbReference type="InterPro" id="IPR005824">
    <property type="entry name" value="KOW"/>
</dbReference>
<dbReference type="NCBIfam" id="TIGR00922">
    <property type="entry name" value="nusG"/>
    <property type="match status" value="1"/>
</dbReference>
<dbReference type="PANTHER" id="PTHR30265">
    <property type="entry name" value="RHO-INTERACTING TRANSCRIPTION TERMINATION FACTOR NUSG"/>
    <property type="match status" value="1"/>
</dbReference>
<dbReference type="CDD" id="cd06091">
    <property type="entry name" value="KOW_NusG"/>
    <property type="match status" value="1"/>
</dbReference>
<dbReference type="SMART" id="SM00738">
    <property type="entry name" value="NGN"/>
    <property type="match status" value="1"/>
</dbReference>
<dbReference type="InterPro" id="IPR043425">
    <property type="entry name" value="NusG-like"/>
</dbReference>
<keyword evidence="1 5" id="KW-0806">Transcription termination</keyword>
<dbReference type="SMART" id="SM00739">
    <property type="entry name" value="KOW"/>
    <property type="match status" value="1"/>
</dbReference>
<evidence type="ECO:0000256" key="1">
    <source>
        <dbReference type="ARBA" id="ARBA00022472"/>
    </source>
</evidence>
<accession>A0ABV1G7F9</accession>
<evidence type="ECO:0000256" key="4">
    <source>
        <dbReference type="ARBA" id="ARBA00023163"/>
    </source>
</evidence>
<dbReference type="PRINTS" id="PR00338">
    <property type="entry name" value="NUSGTNSCPFCT"/>
</dbReference>
<sequence length="175" mass="19673">MAETAKWYVVHTYSGYENTVMATIEKTVETRQLQDIIQQVSIPMETVTEVTEKGPKTYDRKVFPGYVLVKMVMTDDAWYIIKNVRGVTGFVTSGSTKPTPLTEDEVIQLGVEKREIVVGYKVGDTVRITDGPLTSFSGIVEELDVEKNRVRVTVSMFGRETPVDLELDQVELSTD</sequence>
<protein>
    <recommendedName>
        <fullName evidence="5 6">Transcription termination/antitermination protein NusG</fullName>
    </recommendedName>
</protein>
<keyword evidence="4 5" id="KW-0804">Transcription</keyword>
<comment type="similarity">
    <text evidence="5 7">Belongs to the NusG family.</text>
</comment>
<dbReference type="EMBL" id="JBBMFF010000225">
    <property type="protein sequence ID" value="MEQ2511356.1"/>
    <property type="molecule type" value="Genomic_DNA"/>
</dbReference>
<feature type="domain" description="KOW" evidence="9">
    <location>
        <begin position="119"/>
        <end position="146"/>
    </location>
</feature>
<dbReference type="InterPro" id="IPR006645">
    <property type="entry name" value="NGN-like_dom"/>
</dbReference>
<name>A0ABV1G7F9_9FIRM</name>
<dbReference type="Proteomes" id="UP001491552">
    <property type="component" value="Unassembled WGS sequence"/>
</dbReference>
<evidence type="ECO:0000256" key="2">
    <source>
        <dbReference type="ARBA" id="ARBA00022814"/>
    </source>
</evidence>
<dbReference type="InterPro" id="IPR047050">
    <property type="entry name" value="NGN"/>
</dbReference>
<dbReference type="CDD" id="cd09891">
    <property type="entry name" value="NGN_Bact_1"/>
    <property type="match status" value="1"/>
</dbReference>
<dbReference type="InterPro" id="IPR015869">
    <property type="entry name" value="Transcrpt_antiterm_NusG_bac_CS"/>
</dbReference>
<comment type="function">
    <text evidence="5 7">Participates in transcription elongation, termination and antitermination.</text>
</comment>
<dbReference type="Gene3D" id="2.30.30.30">
    <property type="match status" value="1"/>
</dbReference>
<keyword evidence="3 5" id="KW-0805">Transcription regulation</keyword>
<dbReference type="InterPro" id="IPR014722">
    <property type="entry name" value="Rib_uL2_dom2"/>
</dbReference>
<dbReference type="InterPro" id="IPR036735">
    <property type="entry name" value="NGN_dom_sf"/>
</dbReference>
<evidence type="ECO:0000256" key="5">
    <source>
        <dbReference type="HAMAP-Rule" id="MF_00948"/>
    </source>
</evidence>
<dbReference type="RefSeq" id="WP_349136042.1">
    <property type="nucleotide sequence ID" value="NZ_JBBMFF010000225.1"/>
</dbReference>
<dbReference type="SUPFAM" id="SSF50104">
    <property type="entry name" value="Translation proteins SH3-like domain"/>
    <property type="match status" value="1"/>
</dbReference>
<comment type="caution">
    <text evidence="10">The sequence shown here is derived from an EMBL/GenBank/DDBJ whole genome shotgun (WGS) entry which is preliminary data.</text>
</comment>
<proteinExistence type="inferred from homology"/>
<dbReference type="PROSITE" id="PS01014">
    <property type="entry name" value="NUSG"/>
    <property type="match status" value="1"/>
</dbReference>
<evidence type="ECO:0000259" key="8">
    <source>
        <dbReference type="SMART" id="SM00738"/>
    </source>
</evidence>
<gene>
    <name evidence="5 10" type="primary">nusG</name>
    <name evidence="10" type="ORF">WMO66_08875</name>
</gene>
<dbReference type="Pfam" id="PF00467">
    <property type="entry name" value="KOW"/>
    <property type="match status" value="1"/>
</dbReference>
<evidence type="ECO:0000259" key="9">
    <source>
        <dbReference type="SMART" id="SM00739"/>
    </source>
</evidence>
<organism evidence="10 11">
    <name type="scientific">Faecousia intestinalis</name>
    <dbReference type="NCBI Taxonomy" id="3133167"/>
    <lineage>
        <taxon>Bacteria</taxon>
        <taxon>Bacillati</taxon>
        <taxon>Bacillota</taxon>
        <taxon>Clostridia</taxon>
        <taxon>Eubacteriales</taxon>
        <taxon>Oscillospiraceae</taxon>
        <taxon>Faecousia</taxon>
    </lineage>
</organism>
<evidence type="ECO:0000256" key="6">
    <source>
        <dbReference type="NCBIfam" id="TIGR00922"/>
    </source>
</evidence>
<keyword evidence="2 5" id="KW-0889">Transcription antitermination</keyword>
<dbReference type="HAMAP" id="MF_00948">
    <property type="entry name" value="NusG"/>
    <property type="match status" value="1"/>
</dbReference>
<dbReference type="SUPFAM" id="SSF82679">
    <property type="entry name" value="N-utilization substance G protein NusG, N-terminal domain"/>
    <property type="match status" value="1"/>
</dbReference>
<dbReference type="Pfam" id="PF02357">
    <property type="entry name" value="NusG"/>
    <property type="match status" value="1"/>
</dbReference>
<dbReference type="InterPro" id="IPR008991">
    <property type="entry name" value="Translation_prot_SH3-like_sf"/>
</dbReference>